<dbReference type="SUPFAM" id="SSF56672">
    <property type="entry name" value="DNA/RNA polymerases"/>
    <property type="match status" value="1"/>
</dbReference>
<dbReference type="EMBL" id="OV696694">
    <property type="protein sequence ID" value="CAH1273952.1"/>
    <property type="molecule type" value="Genomic_DNA"/>
</dbReference>
<dbReference type="Pfam" id="PF00078">
    <property type="entry name" value="RVT_1"/>
    <property type="match status" value="1"/>
</dbReference>
<dbReference type="InterPro" id="IPR000477">
    <property type="entry name" value="RT_dom"/>
</dbReference>
<keyword evidence="4" id="KW-1185">Reference proteome</keyword>
<evidence type="ECO:0000313" key="3">
    <source>
        <dbReference type="EMBL" id="CAH1273952.1"/>
    </source>
</evidence>
<dbReference type="CDD" id="cd00304">
    <property type="entry name" value="RT_like"/>
    <property type="match status" value="1"/>
</dbReference>
<gene>
    <name evidence="3" type="primary">Hypp5243</name>
    <name evidence="3" type="ORF">BLAG_LOCUS25130</name>
</gene>
<evidence type="ECO:0000313" key="4">
    <source>
        <dbReference type="Proteomes" id="UP000838412"/>
    </source>
</evidence>
<dbReference type="CDD" id="cd10442">
    <property type="entry name" value="GIY-YIG_PLEs"/>
    <property type="match status" value="1"/>
</dbReference>
<sequence>MDTPRQYNLHQRLEFEHGRMTLKRTREWERLERLHARFTNHLHFSLHCKHHNVTPVSLKVKTSMKGTAAKKVISRTQLALLNIRISEILYKIKSFKSRIADVSEELFTTLPVDVYTEVYNWVTHAHRAEWEKCQQRQRKKFDLLYVRQQSQVNNKTTPIAVVNDTMTENIKSKWVINKSDKELTTHECSVLRKGLNYAITPHKLPITDFITALEKACKFIGPDTEEAAHLRSDCVHVMKQHKMPKSNITKEERQALGDLRKDSNIIILPADKGRATVIMNKSEYQEKCNDLLSDRTTYLQLKRDPTNKYSDELTKILRPLKDKELISYEQYRTLYPTSTEPPKFYGLPKVHKSDCPLRPIVATRGSIMYQTARFVANILAPLVGQTPHHLKNSRELVERMSQVILDDDESLVSFDVSALFTSVPVEESLKIIQDKLTLDSSLSGRTKLSPQQVTELLRLCLTTTYFKYDGKFYSQVEGAAMGSPVSPIVANLFMEWFESRALATFPSPPKVWVRYVDDAGAVMKSSLIEPFHRHLNSIHPNIKFTKELEENGSLPMLDVLMSRKEDGRLRFSVFRKPTHTDQYLQFDSHQPMEHKMGVIRTLRHRADHIITEDEDRAIEYEHLRTVLSVAGYTKWAWQSPGRTKLTPHPRIHTDSRPEGHVTLPYVAGVTEAITRKIRKTGVAVHSTPHTTIRRLLVAPKDKDKPDDTCGVVYHLTCEDCDAQYVGETERALKKRISEHKRDSSPVAQHMQTYKHQPTKKVTILDRESRWFERGVKEAVHIRSRSPSLNRDQGRHRLPPIYNSLVQSRDLGDL</sequence>
<dbReference type="AlphaFoldDB" id="A0A8K0AFR3"/>
<dbReference type="OrthoDB" id="9999961at2759"/>
<dbReference type="PANTHER" id="PTHR21301:SF11">
    <property type="entry name" value="GIY-YIG DOMAIN-CONTAINING PROTEIN"/>
    <property type="match status" value="1"/>
</dbReference>
<dbReference type="PANTHER" id="PTHR21301">
    <property type="entry name" value="REVERSE TRANSCRIPTASE"/>
    <property type="match status" value="1"/>
</dbReference>
<evidence type="ECO:0000259" key="2">
    <source>
        <dbReference type="PROSITE" id="PS50878"/>
    </source>
</evidence>
<dbReference type="PROSITE" id="PS50164">
    <property type="entry name" value="GIY_YIG"/>
    <property type="match status" value="1"/>
</dbReference>
<dbReference type="InterPro" id="IPR000305">
    <property type="entry name" value="GIY-YIG_endonuc"/>
</dbReference>
<proteinExistence type="predicted"/>
<name>A0A8K0AFR3_BRALA</name>
<feature type="domain" description="GIY-YIG" evidence="1">
    <location>
        <begin position="708"/>
        <end position="790"/>
    </location>
</feature>
<dbReference type="Pfam" id="PF26215">
    <property type="entry name" value="HTH_animal"/>
    <property type="match status" value="1"/>
</dbReference>
<dbReference type="Proteomes" id="UP000838412">
    <property type="component" value="Chromosome 9"/>
</dbReference>
<feature type="domain" description="Reverse transcriptase" evidence="2">
    <location>
        <begin position="328"/>
        <end position="600"/>
    </location>
</feature>
<organism evidence="3 4">
    <name type="scientific">Branchiostoma lanceolatum</name>
    <name type="common">Common lancelet</name>
    <name type="synonym">Amphioxus lanceolatum</name>
    <dbReference type="NCBI Taxonomy" id="7740"/>
    <lineage>
        <taxon>Eukaryota</taxon>
        <taxon>Metazoa</taxon>
        <taxon>Chordata</taxon>
        <taxon>Cephalochordata</taxon>
        <taxon>Leptocardii</taxon>
        <taxon>Amphioxiformes</taxon>
        <taxon>Branchiostomatidae</taxon>
        <taxon>Branchiostoma</taxon>
    </lineage>
</organism>
<protein>
    <submittedName>
        <fullName evidence="3">Hypp5243 protein</fullName>
    </submittedName>
</protein>
<dbReference type="InterPro" id="IPR043502">
    <property type="entry name" value="DNA/RNA_pol_sf"/>
</dbReference>
<accession>A0A8K0AFR3</accession>
<reference evidence="3" key="1">
    <citation type="submission" date="2022-01" db="EMBL/GenBank/DDBJ databases">
        <authorList>
            <person name="Braso-Vives M."/>
        </authorList>
    </citation>
    <scope>NUCLEOTIDE SEQUENCE</scope>
</reference>
<dbReference type="InterPro" id="IPR058912">
    <property type="entry name" value="HTH_animal"/>
</dbReference>
<evidence type="ECO:0000259" key="1">
    <source>
        <dbReference type="PROSITE" id="PS50164"/>
    </source>
</evidence>
<dbReference type="PROSITE" id="PS50878">
    <property type="entry name" value="RT_POL"/>
    <property type="match status" value="1"/>
</dbReference>